<organism evidence="1 2">
    <name type="scientific">Brachionus plicatilis</name>
    <name type="common">Marine rotifer</name>
    <name type="synonym">Brachionus muelleri</name>
    <dbReference type="NCBI Taxonomy" id="10195"/>
    <lineage>
        <taxon>Eukaryota</taxon>
        <taxon>Metazoa</taxon>
        <taxon>Spiralia</taxon>
        <taxon>Gnathifera</taxon>
        <taxon>Rotifera</taxon>
        <taxon>Eurotatoria</taxon>
        <taxon>Monogononta</taxon>
        <taxon>Pseudotrocha</taxon>
        <taxon>Ploima</taxon>
        <taxon>Brachionidae</taxon>
        <taxon>Brachionus</taxon>
    </lineage>
</organism>
<sequence>MDTLSAARGELVAELLDSMSLDLIFEKKMAGPNGDLSSLQSILDITNYLGGKFGIRYIEILI</sequence>
<comment type="caution">
    <text evidence="1">The sequence shown here is derived from an EMBL/GenBank/DDBJ whole genome shotgun (WGS) entry which is preliminary data.</text>
</comment>
<reference evidence="1 2" key="1">
    <citation type="journal article" date="2018" name="Sci. Rep.">
        <title>Genomic signatures of local adaptation to the degree of environmental predictability in rotifers.</title>
        <authorList>
            <person name="Franch-Gras L."/>
            <person name="Hahn C."/>
            <person name="Garcia-Roger E.M."/>
            <person name="Carmona M.J."/>
            <person name="Serra M."/>
            <person name="Gomez A."/>
        </authorList>
    </citation>
    <scope>NUCLEOTIDE SEQUENCE [LARGE SCALE GENOMIC DNA]</scope>
    <source>
        <strain evidence="1">HYR1</strain>
    </source>
</reference>
<name>A0A3M7RCL1_BRAPC</name>
<dbReference type="AlphaFoldDB" id="A0A3M7RCL1"/>
<keyword evidence="2" id="KW-1185">Reference proteome</keyword>
<dbReference type="EMBL" id="REGN01003696">
    <property type="protein sequence ID" value="RNA21306.1"/>
    <property type="molecule type" value="Genomic_DNA"/>
</dbReference>
<gene>
    <name evidence="1" type="ORF">BpHYR1_037744</name>
</gene>
<dbReference type="Proteomes" id="UP000276133">
    <property type="component" value="Unassembled WGS sequence"/>
</dbReference>
<evidence type="ECO:0000313" key="1">
    <source>
        <dbReference type="EMBL" id="RNA21306.1"/>
    </source>
</evidence>
<accession>A0A3M7RCL1</accession>
<protein>
    <submittedName>
        <fullName evidence="1">Uncharacterized protein</fullName>
    </submittedName>
</protein>
<evidence type="ECO:0000313" key="2">
    <source>
        <dbReference type="Proteomes" id="UP000276133"/>
    </source>
</evidence>
<proteinExistence type="predicted"/>